<dbReference type="OrthoDB" id="103819at2759"/>
<dbReference type="PANTHER" id="PTHR48249">
    <property type="entry name" value="MEDIATOR OF RNA POLYMERASE II TRANSCRIPTION SUBUNIT 13"/>
    <property type="match status" value="1"/>
</dbReference>
<feature type="domain" description="Mediator complex subunit Med13 C-terminal" evidence="11">
    <location>
        <begin position="1011"/>
        <end position="1100"/>
    </location>
</feature>
<dbReference type="EMBL" id="SPLM01000074">
    <property type="protein sequence ID" value="TMW61949.1"/>
    <property type="molecule type" value="Genomic_DNA"/>
</dbReference>
<evidence type="ECO:0000256" key="10">
    <source>
        <dbReference type="SAM" id="MobiDB-lite"/>
    </source>
</evidence>
<evidence type="ECO:0000259" key="11">
    <source>
        <dbReference type="Pfam" id="PF06333"/>
    </source>
</evidence>
<comment type="caution">
    <text evidence="13">The sequence shown here is derived from an EMBL/GenBank/DDBJ whole genome shotgun (WGS) entry which is preliminary data.</text>
</comment>
<feature type="compositionally biased region" description="Basic residues" evidence="10">
    <location>
        <begin position="398"/>
        <end position="407"/>
    </location>
</feature>
<evidence type="ECO:0000256" key="1">
    <source>
        <dbReference type="ARBA" id="ARBA00004123"/>
    </source>
</evidence>
<comment type="subunit">
    <text evidence="9">Component of the Mediator complex.</text>
</comment>
<evidence type="ECO:0000256" key="2">
    <source>
        <dbReference type="ARBA" id="ARBA00009354"/>
    </source>
</evidence>
<evidence type="ECO:0000256" key="3">
    <source>
        <dbReference type="ARBA" id="ARBA00019618"/>
    </source>
</evidence>
<comment type="function">
    <text evidence="9">Component of the Mediator complex, a coactivator involved in regulated transcription of nearly all RNA polymerase II-dependent genes. Mediator functions as a bridge to convey information from gene-specific regulatory proteins to the basal RNA polymerase II transcription machinery. Mediator is recruited to promoters by direct interactions with regulatory proteins and serves as a scaffold for the assembly of a functional preinitiation complex with RNA polymerase II and the general transcription factors.</text>
</comment>
<evidence type="ECO:0000256" key="5">
    <source>
        <dbReference type="ARBA" id="ARBA00023015"/>
    </source>
</evidence>
<keyword evidence="4 9" id="KW-0678">Repressor</keyword>
<dbReference type="GO" id="GO:0003713">
    <property type="term" value="F:transcription coactivator activity"/>
    <property type="evidence" value="ECO:0007669"/>
    <property type="project" value="TreeGrafter"/>
</dbReference>
<evidence type="ECO:0000256" key="6">
    <source>
        <dbReference type="ARBA" id="ARBA00023159"/>
    </source>
</evidence>
<feature type="region of interest" description="Disordered" evidence="10">
    <location>
        <begin position="290"/>
        <end position="475"/>
    </location>
</feature>
<dbReference type="InterPro" id="IPR009401">
    <property type="entry name" value="Med13_C"/>
</dbReference>
<keyword evidence="8 9" id="KW-0539">Nucleus</keyword>
<dbReference type="AlphaFoldDB" id="A0A8K1FID0"/>
<comment type="subcellular location">
    <subcellularLocation>
        <location evidence="1 9">Nucleus</location>
    </subcellularLocation>
</comment>
<evidence type="ECO:0000259" key="12">
    <source>
        <dbReference type="Pfam" id="PF18296"/>
    </source>
</evidence>
<accession>A0A8K1FID0</accession>
<gene>
    <name evidence="13" type="ORF">Poli38472_009442</name>
</gene>
<keyword evidence="14" id="KW-1185">Reference proteome</keyword>
<keyword evidence="7 9" id="KW-0804">Transcription</keyword>
<feature type="compositionally biased region" description="Acidic residues" evidence="10">
    <location>
        <begin position="315"/>
        <end position="332"/>
    </location>
</feature>
<organism evidence="13 14">
    <name type="scientific">Pythium oligandrum</name>
    <name type="common">Mycoparasitic fungus</name>
    <dbReference type="NCBI Taxonomy" id="41045"/>
    <lineage>
        <taxon>Eukaryota</taxon>
        <taxon>Sar</taxon>
        <taxon>Stramenopiles</taxon>
        <taxon>Oomycota</taxon>
        <taxon>Peronosporomycetes</taxon>
        <taxon>Pythiales</taxon>
        <taxon>Pythiaceae</taxon>
        <taxon>Pythium</taxon>
    </lineage>
</organism>
<proteinExistence type="inferred from homology"/>
<keyword evidence="5 9" id="KW-0805">Transcription regulation</keyword>
<protein>
    <recommendedName>
        <fullName evidence="3 9">Mediator of RNA polymerase II transcription subunit 13</fullName>
    </recommendedName>
</protein>
<dbReference type="InterPro" id="IPR051139">
    <property type="entry name" value="Mediator_complx_sub13"/>
</dbReference>
<evidence type="ECO:0000256" key="9">
    <source>
        <dbReference type="RuleBase" id="RU364134"/>
    </source>
</evidence>
<evidence type="ECO:0000313" key="14">
    <source>
        <dbReference type="Proteomes" id="UP000794436"/>
    </source>
</evidence>
<reference evidence="13" key="1">
    <citation type="submission" date="2019-03" db="EMBL/GenBank/DDBJ databases">
        <title>Long read genome sequence of the mycoparasitic Pythium oligandrum ATCC 38472 isolated from sugarbeet rhizosphere.</title>
        <authorList>
            <person name="Gaulin E."/>
        </authorList>
    </citation>
    <scope>NUCLEOTIDE SEQUENCE</scope>
    <source>
        <strain evidence="13">ATCC 38472_TT</strain>
    </source>
</reference>
<feature type="compositionally biased region" description="Polar residues" evidence="10">
    <location>
        <begin position="460"/>
        <end position="471"/>
    </location>
</feature>
<evidence type="ECO:0000256" key="7">
    <source>
        <dbReference type="ARBA" id="ARBA00023163"/>
    </source>
</evidence>
<keyword evidence="6 9" id="KW-0010">Activator</keyword>
<feature type="compositionally biased region" description="Polar residues" evidence="10">
    <location>
        <begin position="411"/>
        <end position="443"/>
    </location>
</feature>
<evidence type="ECO:0000313" key="13">
    <source>
        <dbReference type="EMBL" id="TMW61949.1"/>
    </source>
</evidence>
<dbReference type="GO" id="GO:0045944">
    <property type="term" value="P:positive regulation of transcription by RNA polymerase II"/>
    <property type="evidence" value="ECO:0007669"/>
    <property type="project" value="TreeGrafter"/>
</dbReference>
<feature type="compositionally biased region" description="Basic and acidic residues" evidence="10">
    <location>
        <begin position="384"/>
        <end position="397"/>
    </location>
</feature>
<comment type="similarity">
    <text evidence="2 9">Belongs to the Mediator complex subunit 13 family.</text>
</comment>
<evidence type="ECO:0000256" key="8">
    <source>
        <dbReference type="ARBA" id="ARBA00023242"/>
    </source>
</evidence>
<sequence length="1264" mass="141184">MRQRSATDTPSVPARAAVDTNVFELGEIKLLQWRTYAVRQADGKLSQRSDAGMSGEWTESEQIVTSPEGVDAFGGLAQFIKQQNALYAWEKSVSSEEPFYRLWVFSVNESQRLPADDTVSHDTLDVESGEWTVSSQEQLAPRIQSHLFRALNLFTTKQLVIRGEFHLERECFVPNDAKFVYHCPSLTKINHFDIYLNEEFPTPAFQIHFQLLQPSVLLCMNVEMMSFDLGDQVDSELGDAVSSWQRLMGLPGTNDHSMVDVWHLDEGLAPRIVSETKHADVYPRFRAMARRSKRRKGEDGEDAGDGDESGKNTDDNDDEGDDDDDGANDGDDSAPRRSTSSKKKRKKPAADVAENDESITPISPDTHINTPEASGPIVRITFPHGRDSSLHSDPDVHHYKRRRRRTKHSQDTLSQHSRLSLTFTSNSASESYSKLPQPSSSTPKELLRRLSGSVRHVETNGFTSDAQSSGSKKTDAKPALSLAVSLVASLTQDEKQEALDTKPVKTHPLLEAMSAYVEKEMLPARSVPSGNDFVRAVPNDPSLSPTLTNKSISRGSGSVEQFRSAFQSDRFKKWIIAYYPRDYRRSKRYQRREHERRLLLDFDQDKLEQYNQTLAFKTAHMESRWRIRDDEIRLGVHLAALDALTPWRHTSGDSTTRWKAFYANAKRPLDNQDSSMLRRRLLPYFQLVQGSIKGKIDEAVVGDDDEVGEIREPWMGLEDYVIKRLRWQDQGGSAGTARTIGSEPLLCASTVDSVIDVDASMISEFQLRGFNPVPGPKPVDYVIVCPQTPSEWLGTLTLSYLTSFRSTYTQCAMGDQVPVDISRVQGTVDVSVDTTSGVLLVGCAMSSDDAFAPYRQAGELLRPVISQGVKRTQAFARSAVANVVYLVAPFRRSDMKHKTWLLGAFARGLFGEDTANSFDWLQSITVELLYLEDLYEVVVDTNPYALVPAAFALYNRVSEQVNLKPIDRPAGDDHAPEAPATGKSRYLSERVYHLAEKKSDESSENAVAAPSSRIHVGYAVSGDKRWVVSSYADAVGSVLETKMIELHDSDLKNALLRMVTYGLEFAALFGASATLVVTRFGNTNETVVDDEMLAWQRLQEDAVYHETRGRYTSLVPRILVAHASFLSQDQVQVGAVAETTVIHREQDGVLVMPRDDSASRRERSRVSGAAWLNATDTAVHTGTVLIRMQILETMSAANTPASTAPDDLDAILSEFWELSFLTMHPVTLSRHSPLPLHLAAVDTMKSELSQLEMQLTTDPWTLRR</sequence>
<dbReference type="Pfam" id="PF06333">
    <property type="entry name" value="Med13_C"/>
    <property type="match status" value="1"/>
</dbReference>
<dbReference type="Proteomes" id="UP000794436">
    <property type="component" value="Unassembled WGS sequence"/>
</dbReference>
<dbReference type="PANTHER" id="PTHR48249:SF3">
    <property type="entry name" value="MEDIATOR OF RNA POLYMERASE II TRANSCRIPTION SUBUNIT 13"/>
    <property type="match status" value="1"/>
</dbReference>
<name>A0A8K1FID0_PYTOL</name>
<dbReference type="InterPro" id="IPR041285">
    <property type="entry name" value="MID_MedPIWI"/>
</dbReference>
<dbReference type="GO" id="GO:0016592">
    <property type="term" value="C:mediator complex"/>
    <property type="evidence" value="ECO:0007669"/>
    <property type="project" value="InterPro"/>
</dbReference>
<dbReference type="Pfam" id="PF18296">
    <property type="entry name" value="MID_MedPIWI"/>
    <property type="match status" value="1"/>
</dbReference>
<feature type="compositionally biased region" description="Polar residues" evidence="10">
    <location>
        <begin position="358"/>
        <end position="372"/>
    </location>
</feature>
<evidence type="ECO:0000256" key="4">
    <source>
        <dbReference type="ARBA" id="ARBA00022491"/>
    </source>
</evidence>
<feature type="domain" description="MID" evidence="12">
    <location>
        <begin position="777"/>
        <end position="906"/>
    </location>
</feature>